<gene>
    <name evidence="2" type="ORF">FLB61_10585</name>
</gene>
<accession>A0ABS7L8X5</accession>
<dbReference type="Pfam" id="PF05857">
    <property type="entry name" value="TraX"/>
    <property type="match status" value="1"/>
</dbReference>
<proteinExistence type="predicted"/>
<feature type="transmembrane region" description="Helical" evidence="1">
    <location>
        <begin position="101"/>
        <end position="118"/>
    </location>
</feature>
<evidence type="ECO:0000313" key="3">
    <source>
        <dbReference type="Proteomes" id="UP000779049"/>
    </source>
</evidence>
<dbReference type="InterPro" id="IPR008875">
    <property type="entry name" value="TraX"/>
</dbReference>
<evidence type="ECO:0008006" key="4">
    <source>
        <dbReference type="Google" id="ProtNLM"/>
    </source>
</evidence>
<keyword evidence="1" id="KW-1133">Transmembrane helix</keyword>
<keyword evidence="1" id="KW-0812">Transmembrane</keyword>
<sequence>MDNLKRQWSKMEITSFALKWIGIVSMIVDHIGRMFFPDIWVFTAIGRLAFPIFAFLTAVGFMYTANIFRYGIRLFLLALLSEPIFDYAFFGTFFYPDRQNVFFTLTLAVWMLYLWISVNNLAVRWIAVILIMLISETLATDYNSMGLLMILIFYCFNNENMKQNILVAAVNILLMGRIQMFGALALIPISLYKGEQGRKMKWLFYSMYPLHLLCLIVIREAILR</sequence>
<feature type="transmembrane region" description="Helical" evidence="1">
    <location>
        <begin position="125"/>
        <end position="153"/>
    </location>
</feature>
<name>A0ABS7L8X5_9FIRM</name>
<keyword evidence="1" id="KW-0472">Membrane</keyword>
<feature type="transmembrane region" description="Helical" evidence="1">
    <location>
        <begin position="39"/>
        <end position="62"/>
    </location>
</feature>
<feature type="transmembrane region" description="Helical" evidence="1">
    <location>
        <begin position="74"/>
        <end position="95"/>
    </location>
</feature>
<evidence type="ECO:0000256" key="1">
    <source>
        <dbReference type="SAM" id="Phobius"/>
    </source>
</evidence>
<keyword evidence="3" id="KW-1185">Reference proteome</keyword>
<comment type="caution">
    <text evidence="2">The sequence shown here is derived from an EMBL/GenBank/DDBJ whole genome shotgun (WGS) entry which is preliminary data.</text>
</comment>
<feature type="transmembrane region" description="Helical" evidence="1">
    <location>
        <begin position="202"/>
        <end position="222"/>
    </location>
</feature>
<dbReference type="Proteomes" id="UP000779049">
    <property type="component" value="Unassembled WGS sequence"/>
</dbReference>
<protein>
    <recommendedName>
        <fullName evidence="4">TraX protein</fullName>
    </recommendedName>
</protein>
<dbReference type="RefSeq" id="WP_221920105.1">
    <property type="nucleotide sequence ID" value="NZ_CP173660.1"/>
</dbReference>
<organism evidence="2 3">
    <name type="scientific">Sellimonas caecigallum</name>
    <dbReference type="NCBI Taxonomy" id="2592333"/>
    <lineage>
        <taxon>Bacteria</taxon>
        <taxon>Bacillati</taxon>
        <taxon>Bacillota</taxon>
        <taxon>Clostridia</taxon>
        <taxon>Lachnospirales</taxon>
        <taxon>Lachnospiraceae</taxon>
        <taxon>Sellimonas</taxon>
    </lineage>
</organism>
<feature type="transmembrane region" description="Helical" evidence="1">
    <location>
        <begin position="12"/>
        <end position="33"/>
    </location>
</feature>
<reference evidence="2 3" key="1">
    <citation type="journal article" date="2020" name="New Microbes New Infect">
        <title>Sellimonas caecigallum sp. nov., description and genome sequence of a new member of the Sellimonas genus isolated from the cecum of feral chicken.</title>
        <authorList>
            <person name="Wongkuna S."/>
            <person name="Ghimire S."/>
            <person name="Antony L."/>
            <person name="Chankhamhaengdecha S."/>
            <person name="Janvilisri T."/>
            <person name="Scaria J."/>
        </authorList>
    </citation>
    <scope>NUCLEOTIDE SEQUENCE [LARGE SCALE GENOMIC DNA]</scope>
    <source>
        <strain evidence="2 3">SW451</strain>
    </source>
</reference>
<dbReference type="EMBL" id="VIRV01000017">
    <property type="protein sequence ID" value="MBY0759526.1"/>
    <property type="molecule type" value="Genomic_DNA"/>
</dbReference>
<evidence type="ECO:0000313" key="2">
    <source>
        <dbReference type="EMBL" id="MBY0759526.1"/>
    </source>
</evidence>
<feature type="transmembrane region" description="Helical" evidence="1">
    <location>
        <begin position="165"/>
        <end position="190"/>
    </location>
</feature>